<evidence type="ECO:0000313" key="3">
    <source>
        <dbReference type="Proteomes" id="UP000053647"/>
    </source>
</evidence>
<dbReference type="AlphaFoldDB" id="A0A0C9T3I7"/>
<dbReference type="HOGENOM" id="CLU_1065961_0_0_1"/>
<feature type="compositionally biased region" description="Basic and acidic residues" evidence="1">
    <location>
        <begin position="199"/>
        <end position="209"/>
    </location>
</feature>
<evidence type="ECO:0000313" key="2">
    <source>
        <dbReference type="EMBL" id="KIJ06053.1"/>
    </source>
</evidence>
<feature type="region of interest" description="Disordered" evidence="1">
    <location>
        <begin position="140"/>
        <end position="261"/>
    </location>
</feature>
<gene>
    <name evidence="2" type="ORF">PAXINDRAFT_20731</name>
</gene>
<feature type="compositionally biased region" description="Basic and acidic residues" evidence="1">
    <location>
        <begin position="51"/>
        <end position="77"/>
    </location>
</feature>
<keyword evidence="3" id="KW-1185">Reference proteome</keyword>
<organism evidence="2 3">
    <name type="scientific">Paxillus involutus ATCC 200175</name>
    <dbReference type="NCBI Taxonomy" id="664439"/>
    <lineage>
        <taxon>Eukaryota</taxon>
        <taxon>Fungi</taxon>
        <taxon>Dikarya</taxon>
        <taxon>Basidiomycota</taxon>
        <taxon>Agaricomycotina</taxon>
        <taxon>Agaricomycetes</taxon>
        <taxon>Agaricomycetidae</taxon>
        <taxon>Boletales</taxon>
        <taxon>Paxilineae</taxon>
        <taxon>Paxillaceae</taxon>
        <taxon>Paxillus</taxon>
    </lineage>
</organism>
<sequence>MNRSTQQQAQYLKNEHADSKACGDIDGRSEFDMQHTRTGCKMASEPGMAGPRDEGITGQHEQDNKMNKTTRSGEKRTPQSGTTDSEIKPRRRGRAAYSLNPSLSLSLPALTAQQDKGMLGGSAAPSARRSSPCMFTFRFSSACSCSPTPNPLPSAALKREDDTTMTGDHETKGRQHGGQDGKATGGPRDDRAPTGPGDNETRGQHDHETTGAQQRQDQRGNETMGDERRDDDKMTRQDDRGDNNTKDDNARGQHYLVSTST</sequence>
<proteinExistence type="predicted"/>
<reference evidence="3" key="2">
    <citation type="submission" date="2015-01" db="EMBL/GenBank/DDBJ databases">
        <title>Evolutionary Origins and Diversification of the Mycorrhizal Mutualists.</title>
        <authorList>
            <consortium name="DOE Joint Genome Institute"/>
            <consortium name="Mycorrhizal Genomics Consortium"/>
            <person name="Kohler A."/>
            <person name="Kuo A."/>
            <person name="Nagy L.G."/>
            <person name="Floudas D."/>
            <person name="Copeland A."/>
            <person name="Barry K.W."/>
            <person name="Cichocki N."/>
            <person name="Veneault-Fourrey C."/>
            <person name="LaButti K."/>
            <person name="Lindquist E.A."/>
            <person name="Lipzen A."/>
            <person name="Lundell T."/>
            <person name="Morin E."/>
            <person name="Murat C."/>
            <person name="Riley R."/>
            <person name="Ohm R."/>
            <person name="Sun H."/>
            <person name="Tunlid A."/>
            <person name="Henrissat B."/>
            <person name="Grigoriev I.V."/>
            <person name="Hibbett D.S."/>
            <person name="Martin F."/>
        </authorList>
    </citation>
    <scope>NUCLEOTIDE SEQUENCE [LARGE SCALE GENOMIC DNA]</scope>
    <source>
        <strain evidence="3">ATCC 200175</strain>
    </source>
</reference>
<feature type="compositionally biased region" description="Low complexity" evidence="1">
    <location>
        <begin position="95"/>
        <end position="105"/>
    </location>
</feature>
<accession>A0A0C9T3I7</accession>
<feature type="compositionally biased region" description="Basic and acidic residues" evidence="1">
    <location>
        <begin position="157"/>
        <end position="179"/>
    </location>
</feature>
<feature type="compositionally biased region" description="Basic and acidic residues" evidence="1">
    <location>
        <begin position="216"/>
        <end position="251"/>
    </location>
</feature>
<feature type="compositionally biased region" description="Polar residues" evidence="1">
    <location>
        <begin position="1"/>
        <end position="11"/>
    </location>
</feature>
<dbReference type="EMBL" id="KN820544">
    <property type="protein sequence ID" value="KIJ06053.1"/>
    <property type="molecule type" value="Genomic_DNA"/>
</dbReference>
<protein>
    <submittedName>
        <fullName evidence="2">Uncharacterized protein</fullName>
    </submittedName>
</protein>
<evidence type="ECO:0000256" key="1">
    <source>
        <dbReference type="SAM" id="MobiDB-lite"/>
    </source>
</evidence>
<name>A0A0C9T3I7_PAXIN</name>
<feature type="compositionally biased region" description="Basic and acidic residues" evidence="1">
    <location>
        <begin position="13"/>
        <end position="35"/>
    </location>
</feature>
<dbReference type="Proteomes" id="UP000053647">
    <property type="component" value="Unassembled WGS sequence"/>
</dbReference>
<reference evidence="2 3" key="1">
    <citation type="submission" date="2014-06" db="EMBL/GenBank/DDBJ databases">
        <authorList>
            <consortium name="DOE Joint Genome Institute"/>
            <person name="Kuo A."/>
            <person name="Kohler A."/>
            <person name="Nagy L.G."/>
            <person name="Floudas D."/>
            <person name="Copeland A."/>
            <person name="Barry K.W."/>
            <person name="Cichocki N."/>
            <person name="Veneault-Fourrey C."/>
            <person name="LaButti K."/>
            <person name="Lindquist E.A."/>
            <person name="Lipzen A."/>
            <person name="Lundell T."/>
            <person name="Morin E."/>
            <person name="Murat C."/>
            <person name="Sun H."/>
            <person name="Tunlid A."/>
            <person name="Henrissat B."/>
            <person name="Grigoriev I.V."/>
            <person name="Hibbett D.S."/>
            <person name="Martin F."/>
            <person name="Nordberg H.P."/>
            <person name="Cantor M.N."/>
            <person name="Hua S.X."/>
        </authorList>
    </citation>
    <scope>NUCLEOTIDE SEQUENCE [LARGE SCALE GENOMIC DNA]</scope>
    <source>
        <strain evidence="2 3">ATCC 200175</strain>
    </source>
</reference>
<feature type="region of interest" description="Disordered" evidence="1">
    <location>
        <begin position="1"/>
        <end position="105"/>
    </location>
</feature>